<organism evidence="3 4">
    <name type="scientific">Nesterenkonia salmonea</name>
    <dbReference type="NCBI Taxonomy" id="1804987"/>
    <lineage>
        <taxon>Bacteria</taxon>
        <taxon>Bacillati</taxon>
        <taxon>Actinomycetota</taxon>
        <taxon>Actinomycetes</taxon>
        <taxon>Micrococcales</taxon>
        <taxon>Micrococcaceae</taxon>
        <taxon>Nesterenkonia</taxon>
    </lineage>
</organism>
<dbReference type="Proteomes" id="UP000310458">
    <property type="component" value="Unassembled WGS sequence"/>
</dbReference>
<feature type="domain" description="SHOCT" evidence="2">
    <location>
        <begin position="61"/>
        <end position="84"/>
    </location>
</feature>
<dbReference type="EMBL" id="VAVZ01000050">
    <property type="protein sequence ID" value="TLP93061.1"/>
    <property type="molecule type" value="Genomic_DNA"/>
</dbReference>
<comment type="caution">
    <text evidence="3">The sequence shown here is derived from an EMBL/GenBank/DDBJ whole genome shotgun (WGS) entry which is preliminary data.</text>
</comment>
<name>A0A5R9B9A8_9MICC</name>
<proteinExistence type="predicted"/>
<protein>
    <submittedName>
        <fullName evidence="3">SHOCT domain-containing protein</fullName>
    </submittedName>
</protein>
<dbReference type="AlphaFoldDB" id="A0A5R9B9A8"/>
<sequence>MWCDGMGGGMGWMWIFWILLIVGAVVLVIVLAKVFFGGAGRGVREGGSAPPPGAHPPRPRDILQERYARGEISTEEYTERLRTLDEDDR</sequence>
<evidence type="ECO:0000256" key="1">
    <source>
        <dbReference type="SAM" id="Phobius"/>
    </source>
</evidence>
<keyword evidence="1" id="KW-0472">Membrane</keyword>
<keyword evidence="4" id="KW-1185">Reference proteome</keyword>
<keyword evidence="1" id="KW-1133">Transmembrane helix</keyword>
<keyword evidence="1" id="KW-0812">Transmembrane</keyword>
<dbReference type="Pfam" id="PF09851">
    <property type="entry name" value="SHOCT"/>
    <property type="match status" value="1"/>
</dbReference>
<dbReference type="InterPro" id="IPR018649">
    <property type="entry name" value="SHOCT"/>
</dbReference>
<evidence type="ECO:0000313" key="3">
    <source>
        <dbReference type="EMBL" id="TLP93061.1"/>
    </source>
</evidence>
<gene>
    <name evidence="3" type="ORF">FEF26_13870</name>
</gene>
<dbReference type="RefSeq" id="WP_138254143.1">
    <property type="nucleotide sequence ID" value="NZ_VAVZ01000050.1"/>
</dbReference>
<feature type="transmembrane region" description="Helical" evidence="1">
    <location>
        <begin position="12"/>
        <end position="36"/>
    </location>
</feature>
<accession>A0A5R9B9A8</accession>
<evidence type="ECO:0000313" key="4">
    <source>
        <dbReference type="Proteomes" id="UP000310458"/>
    </source>
</evidence>
<reference evidence="3 4" key="1">
    <citation type="submission" date="2019-05" db="EMBL/GenBank/DDBJ databases">
        <title>Nesterenkonia sp. GY074 isolated from the Southern Atlantic Ocean.</title>
        <authorList>
            <person name="Zhang G."/>
        </authorList>
    </citation>
    <scope>NUCLEOTIDE SEQUENCE [LARGE SCALE GENOMIC DNA]</scope>
    <source>
        <strain evidence="3 4">GY074</strain>
    </source>
</reference>
<evidence type="ECO:0000259" key="2">
    <source>
        <dbReference type="Pfam" id="PF09851"/>
    </source>
</evidence>